<dbReference type="InterPro" id="IPR019734">
    <property type="entry name" value="TPR_rpt"/>
</dbReference>
<feature type="repeat" description="TPR" evidence="1">
    <location>
        <begin position="103"/>
        <end position="136"/>
    </location>
</feature>
<dbReference type="RefSeq" id="WP_348714096.1">
    <property type="nucleotide sequence ID" value="NZ_CAXJIO010000004.1"/>
</dbReference>
<evidence type="ECO:0000313" key="5">
    <source>
        <dbReference type="Proteomes" id="UP001497527"/>
    </source>
</evidence>
<accession>A0ABM9P6X4</accession>
<feature type="domain" description="CHAT" evidence="3">
    <location>
        <begin position="604"/>
        <end position="865"/>
    </location>
</feature>
<gene>
    <name evidence="4" type="ORF">T190423A01A_130003</name>
</gene>
<evidence type="ECO:0000259" key="3">
    <source>
        <dbReference type="Pfam" id="PF12770"/>
    </source>
</evidence>
<keyword evidence="2" id="KW-0472">Membrane</keyword>
<dbReference type="PANTHER" id="PTHR10098">
    <property type="entry name" value="RAPSYN-RELATED"/>
    <property type="match status" value="1"/>
</dbReference>
<protein>
    <submittedName>
        <fullName evidence="4">CHAT domain-containing protein</fullName>
    </submittedName>
</protein>
<sequence>MSNRKLKNLITCLFVFYLHISIAIGQFSYKEISYKYKNEKLSLEKVDSILSTFLPKDSTYAQIAHNFSYYFYKKKRLYDLAIQYGKIEVAVLDSLNLKNDNYTNALYNLGKFHFYKKEFDTAIMYYQQAINSNKFPKKIGQSYCELGKIYHFKGDLYKALNYYNYGINILKTHGSLKSKISQYISLAYACKDMNTKNTTILGIASLQKADSIIKENNNLNTSHNFYTLNTNYANLYALKHQYNFNKAKKHYQKNLKRALNEHNEEYIINSYLNLGELYLNEQKDSSLFFLQKSIQFDIDEIEDKTMFSEAHRILSNYYVSKNNLTTALEHINTSLSISFNSEQLKLLSQDVLINALDKPNIIRALKGKNEILIKLHELEKQQHYLDEAIFNTNFANRFIQTIIEFSSETDTKFLWRAGISDIFELGIKSAYLLSKPSLMFEFSEKNKAFLLTQSIHNNEQNSGLPDRVKNLDISFRKQILHLEEHNSSTLKKDSLFNLKEKYISFKDSISQLYPLFTNYKKKSYYTPLSLVQKKLSHNQIVCSFSNISSNDSINNIYGIVISKNKIFPFTSILSNQTYNTYKELISKPLKNKFELDNFKIISFKLYNQLFPSNEIKELLKNKNLIIIPDVSFENIPFESLITEENKVKYLVESSNISYAYSYSFLDYNKQLKRNTNIDFVSFAPVNFSNPKLNSLNNTLKETNNIGNLINGTQYLYKQASKANFFDSSSHSKIIHLATHANSSQTPTIYFTKDSLKLHELYTFKNNADLVVLSACETNLGKIKKGEGTLSLSRGFFHSGTNSVLSSLWNVNDKSTSFIMNQFYKNLLNKQSKSDALNNAKRVYLKKHSLTEQSPYYWASFVLIGDTQTVFNSNLWIYIYSAISLIIFLVIFIYFKKTSLKSSRDN</sequence>
<dbReference type="EMBL" id="CAXJIO010000004">
    <property type="protein sequence ID" value="CAL2101323.1"/>
    <property type="molecule type" value="Genomic_DNA"/>
</dbReference>
<dbReference type="SMART" id="SM00028">
    <property type="entry name" value="TPR"/>
    <property type="match status" value="4"/>
</dbReference>
<keyword evidence="2" id="KW-1133">Transmembrane helix</keyword>
<feature type="transmembrane region" description="Helical" evidence="2">
    <location>
        <begin position="874"/>
        <end position="894"/>
    </location>
</feature>
<proteinExistence type="predicted"/>
<keyword evidence="1" id="KW-0802">TPR repeat</keyword>
<evidence type="ECO:0000256" key="1">
    <source>
        <dbReference type="PROSITE-ProRule" id="PRU00339"/>
    </source>
</evidence>
<keyword evidence="2" id="KW-0812">Transmembrane</keyword>
<organism evidence="4 5">
    <name type="scientific">Tenacibaculum polynesiense</name>
    <dbReference type="NCBI Taxonomy" id="3137857"/>
    <lineage>
        <taxon>Bacteria</taxon>
        <taxon>Pseudomonadati</taxon>
        <taxon>Bacteroidota</taxon>
        <taxon>Flavobacteriia</taxon>
        <taxon>Flavobacteriales</taxon>
        <taxon>Flavobacteriaceae</taxon>
        <taxon>Tenacibaculum</taxon>
    </lineage>
</organism>
<dbReference type="PANTHER" id="PTHR10098:SF112">
    <property type="entry name" value="SLR0380 PROTEIN"/>
    <property type="match status" value="1"/>
</dbReference>
<name>A0ABM9P6X4_9FLAO</name>
<dbReference type="Proteomes" id="UP001497527">
    <property type="component" value="Unassembled WGS sequence"/>
</dbReference>
<evidence type="ECO:0000313" key="4">
    <source>
        <dbReference type="EMBL" id="CAL2101323.1"/>
    </source>
</evidence>
<keyword evidence="5" id="KW-1185">Reference proteome</keyword>
<dbReference type="SUPFAM" id="SSF48452">
    <property type="entry name" value="TPR-like"/>
    <property type="match status" value="2"/>
</dbReference>
<dbReference type="InterPro" id="IPR024983">
    <property type="entry name" value="CHAT_dom"/>
</dbReference>
<dbReference type="PROSITE" id="PS50005">
    <property type="entry name" value="TPR"/>
    <property type="match status" value="1"/>
</dbReference>
<dbReference type="InterPro" id="IPR011990">
    <property type="entry name" value="TPR-like_helical_dom_sf"/>
</dbReference>
<dbReference type="Pfam" id="PF12770">
    <property type="entry name" value="CHAT"/>
    <property type="match status" value="1"/>
</dbReference>
<reference evidence="4 5" key="1">
    <citation type="submission" date="2024-05" db="EMBL/GenBank/DDBJ databases">
        <authorList>
            <person name="Duchaud E."/>
        </authorList>
    </citation>
    <scope>NUCLEOTIDE SEQUENCE [LARGE SCALE GENOMIC DNA]</scope>
    <source>
        <strain evidence="4">Ena-SAMPLE-TAB-13-05-2024-13:56:06:370-140308</strain>
    </source>
</reference>
<dbReference type="Gene3D" id="1.25.40.10">
    <property type="entry name" value="Tetratricopeptide repeat domain"/>
    <property type="match status" value="2"/>
</dbReference>
<evidence type="ECO:0000256" key="2">
    <source>
        <dbReference type="SAM" id="Phobius"/>
    </source>
</evidence>
<comment type="caution">
    <text evidence="4">The sequence shown here is derived from an EMBL/GenBank/DDBJ whole genome shotgun (WGS) entry which is preliminary data.</text>
</comment>